<name>A0ABC8QTP9_9AQUA</name>
<comment type="caution">
    <text evidence="1">The sequence shown here is derived from an EMBL/GenBank/DDBJ whole genome shotgun (WGS) entry which is preliminary data.</text>
</comment>
<dbReference type="AlphaFoldDB" id="A0ABC8QTP9"/>
<protein>
    <submittedName>
        <fullName evidence="1">Uncharacterized protein</fullName>
    </submittedName>
</protein>
<evidence type="ECO:0000313" key="2">
    <source>
        <dbReference type="Proteomes" id="UP001642360"/>
    </source>
</evidence>
<dbReference type="EMBL" id="CAUOFW020000558">
    <property type="protein sequence ID" value="CAK9134745.1"/>
    <property type="molecule type" value="Genomic_DNA"/>
</dbReference>
<sequence length="92" mass="10542">MEAGRNYKVALMENNKSIYFEPEMYIVSSDNESVEPNPTKDFAMKDVITIDPSCLKITLSQNTIQRNRRKWSNNLIVKLLGKSIGAKMLCTR</sequence>
<gene>
    <name evidence="1" type="ORF">ILEXP_LOCUS1675</name>
</gene>
<organism evidence="1 2">
    <name type="scientific">Ilex paraguariensis</name>
    <name type="common">yerba mate</name>
    <dbReference type="NCBI Taxonomy" id="185542"/>
    <lineage>
        <taxon>Eukaryota</taxon>
        <taxon>Viridiplantae</taxon>
        <taxon>Streptophyta</taxon>
        <taxon>Embryophyta</taxon>
        <taxon>Tracheophyta</taxon>
        <taxon>Spermatophyta</taxon>
        <taxon>Magnoliopsida</taxon>
        <taxon>eudicotyledons</taxon>
        <taxon>Gunneridae</taxon>
        <taxon>Pentapetalae</taxon>
        <taxon>asterids</taxon>
        <taxon>campanulids</taxon>
        <taxon>Aquifoliales</taxon>
        <taxon>Aquifoliaceae</taxon>
        <taxon>Ilex</taxon>
    </lineage>
</organism>
<dbReference type="Proteomes" id="UP001642360">
    <property type="component" value="Unassembled WGS sequence"/>
</dbReference>
<keyword evidence="2" id="KW-1185">Reference proteome</keyword>
<feature type="non-terminal residue" evidence="1">
    <location>
        <position position="92"/>
    </location>
</feature>
<proteinExistence type="predicted"/>
<accession>A0ABC8QTP9</accession>
<evidence type="ECO:0000313" key="1">
    <source>
        <dbReference type="EMBL" id="CAK9134745.1"/>
    </source>
</evidence>
<reference evidence="1 2" key="1">
    <citation type="submission" date="2024-02" db="EMBL/GenBank/DDBJ databases">
        <authorList>
            <person name="Vignale AGUSTIN F."/>
            <person name="Sosa J E."/>
            <person name="Modenutti C."/>
        </authorList>
    </citation>
    <scope>NUCLEOTIDE SEQUENCE [LARGE SCALE GENOMIC DNA]</scope>
</reference>